<dbReference type="InterPro" id="IPR029058">
    <property type="entry name" value="AB_hydrolase_fold"/>
</dbReference>
<proteinExistence type="predicted"/>
<accession>A0ABT2MB76</accession>
<gene>
    <name evidence="2" type="ORF">N4S67_07400</name>
</gene>
<evidence type="ECO:0000256" key="1">
    <source>
        <dbReference type="SAM" id="MobiDB-lite"/>
    </source>
</evidence>
<dbReference type="EMBL" id="JAODWD010000002">
    <property type="protein sequence ID" value="MCT7658246.1"/>
    <property type="molecule type" value="Genomic_DNA"/>
</dbReference>
<feature type="compositionally biased region" description="Polar residues" evidence="1">
    <location>
        <begin position="577"/>
        <end position="588"/>
    </location>
</feature>
<dbReference type="RefSeq" id="WP_260992311.1">
    <property type="nucleotide sequence ID" value="NZ_JAODWD010000002.1"/>
</dbReference>
<comment type="caution">
    <text evidence="2">The sequence shown here is derived from an EMBL/GenBank/DDBJ whole genome shotgun (WGS) entry which is preliminary data.</text>
</comment>
<evidence type="ECO:0000313" key="2">
    <source>
        <dbReference type="EMBL" id="MCT7658246.1"/>
    </source>
</evidence>
<dbReference type="SUPFAM" id="SSF53474">
    <property type="entry name" value="alpha/beta-Hydrolases"/>
    <property type="match status" value="1"/>
</dbReference>
<dbReference type="Proteomes" id="UP001206639">
    <property type="component" value="Unassembled WGS sequence"/>
</dbReference>
<feature type="compositionally biased region" description="Acidic residues" evidence="1">
    <location>
        <begin position="90"/>
        <end position="112"/>
    </location>
</feature>
<evidence type="ECO:0000313" key="3">
    <source>
        <dbReference type="Proteomes" id="UP001206639"/>
    </source>
</evidence>
<feature type="region of interest" description="Disordered" evidence="1">
    <location>
        <begin position="32"/>
        <end position="176"/>
    </location>
</feature>
<reference evidence="3" key="1">
    <citation type="submission" date="2023-07" db="EMBL/GenBank/DDBJ databases">
        <authorList>
            <person name="Deng Y."/>
            <person name="Zhang Y.-Q."/>
        </authorList>
    </citation>
    <scope>NUCLEOTIDE SEQUENCE [LARGE SCALE GENOMIC DNA]</scope>
    <source>
        <strain evidence="3">CPCC 205710</strain>
    </source>
</reference>
<protein>
    <recommendedName>
        <fullName evidence="4">Alpha/beta hydrolase</fullName>
    </recommendedName>
</protein>
<organism evidence="2 3">
    <name type="scientific">Mycobacterium deserti</name>
    <dbReference type="NCBI Taxonomy" id="2978347"/>
    <lineage>
        <taxon>Bacteria</taxon>
        <taxon>Bacillati</taxon>
        <taxon>Actinomycetota</taxon>
        <taxon>Actinomycetes</taxon>
        <taxon>Mycobacteriales</taxon>
        <taxon>Mycobacteriaceae</taxon>
        <taxon>Mycobacterium</taxon>
    </lineage>
</organism>
<name>A0ABT2MB76_9MYCO</name>
<evidence type="ECO:0008006" key="4">
    <source>
        <dbReference type="Google" id="ProtNLM"/>
    </source>
</evidence>
<sequence length="607" mass="62218">MNDRFLQWVGAGVLTAGLSTAMLVGATIAAAETESGADGGVSSSQSDASGATRDTDSRADQGSEGSQDSVGNDAAADDAVAEENPKQAGEDAEQEPEEEEIAQEPKEEDDEVPSGGDVTPESSADTKDSSAADKVGDPAPVDEVGGPVTPDADDPVTQPDGTTVVEDSDQPAVEPVSADVVAPVVAEPEAPAPSETEPQTASFMMSAVEADDPAPAQPTLLNIIGSLFFGIFDMVAALFEGPPAVPPGSTVRVGRSVLEIDCGDGYQASTDWYFPTDAEPDKIIYFQHGAFARAGLYNYTAAELAERNNAIVVAPSITSNYFACDGCQMAGEQMHAAIADLFLGDRAALLASAKAAGFTGSALPQRFVIAGHSGGGQTAGGAAGYYAQFAPADRLHDMAGVLLFDTSPIGGAIERGVRKIPLDIPVHAISAEAGPLNDYGGVNEVLARLRPGFVGVQIIGGAHGDAWQSSNAFAQLVVGIGTGFSQPRNIEAVHVLAQGWIADWFNAPDADPIYGERAEVITIDTVAGPARAYVIPGPAPQLTIIDQIIKAFLQSTALLSPFSGNCAADPSAPTAAESPQNSTPNTVLTLDGKASRGQSVGQHVCTG</sequence>
<dbReference type="Gene3D" id="3.40.50.1820">
    <property type="entry name" value="alpha/beta hydrolase"/>
    <property type="match status" value="1"/>
</dbReference>
<feature type="compositionally biased region" description="Basic and acidic residues" evidence="1">
    <location>
        <begin position="124"/>
        <end position="136"/>
    </location>
</feature>
<keyword evidence="3" id="KW-1185">Reference proteome</keyword>
<feature type="region of interest" description="Disordered" evidence="1">
    <location>
        <begin position="569"/>
        <end position="607"/>
    </location>
</feature>